<dbReference type="Pfam" id="PF04307">
    <property type="entry name" value="YdjM"/>
    <property type="match status" value="1"/>
</dbReference>
<accession>A0A381P1N5</accession>
<keyword evidence="1" id="KW-0472">Membrane</keyword>
<feature type="transmembrane region" description="Helical" evidence="1">
    <location>
        <begin position="135"/>
        <end position="153"/>
    </location>
</feature>
<evidence type="ECO:0000313" key="2">
    <source>
        <dbReference type="EMBL" id="SUZ60812.1"/>
    </source>
</evidence>
<sequence length="364" mass="40161">MDPIAHTLVGASLAETRLKHLTPLAAVTLILGANAPDIDAVALFLDRDTSLHLRRGWTHGILAVTVLPLLLTSLMVGLDRVLRLFFRRHAPPTTVRSLLLLSYVSVLSHPALDWLNTYGIRLLMPFEDRWFYGDALFIVDPWVWLLAASAVVLAHTRSRASVTLWVLAASVSSVLVLTNELTPTGAKVTWSLGLGCLVGIRVWRGSQLCTSRLALTSLLAILVYAGGMVLGSTLARTQVQQWLAHEGLTARKIMAGPVPTNPFARDVVVQGADRYYFLRVDWLATDPIRPHDPSIAIGDTNAIVEAALTAPHIQGTRHWLRFPTYEVETTTNGYRVIISDARFSRRLRGFGTVHVDLDHQLNVQ</sequence>
<evidence type="ECO:0008006" key="3">
    <source>
        <dbReference type="Google" id="ProtNLM"/>
    </source>
</evidence>
<dbReference type="InterPro" id="IPR053170">
    <property type="entry name" value="Transcription_regulator"/>
</dbReference>
<dbReference type="EMBL" id="UINC01000766">
    <property type="protein sequence ID" value="SUZ60812.1"/>
    <property type="molecule type" value="Genomic_DNA"/>
</dbReference>
<feature type="transmembrane region" description="Helical" evidence="1">
    <location>
        <begin position="215"/>
        <end position="235"/>
    </location>
</feature>
<keyword evidence="1" id="KW-1133">Transmembrane helix</keyword>
<name>A0A381P1N5_9ZZZZ</name>
<dbReference type="PANTHER" id="PTHR40031:SF1">
    <property type="entry name" value="MEMBRANE-BOUND METAL-DEPENDENT HYDROLASE"/>
    <property type="match status" value="1"/>
</dbReference>
<evidence type="ECO:0000256" key="1">
    <source>
        <dbReference type="SAM" id="Phobius"/>
    </source>
</evidence>
<proteinExistence type="predicted"/>
<feature type="transmembrane region" description="Helical" evidence="1">
    <location>
        <begin position="160"/>
        <end position="178"/>
    </location>
</feature>
<feature type="transmembrane region" description="Helical" evidence="1">
    <location>
        <begin position="98"/>
        <end position="115"/>
    </location>
</feature>
<reference evidence="2" key="1">
    <citation type="submission" date="2018-05" db="EMBL/GenBank/DDBJ databases">
        <authorList>
            <person name="Lanie J.A."/>
            <person name="Ng W.-L."/>
            <person name="Kazmierczak K.M."/>
            <person name="Andrzejewski T.M."/>
            <person name="Davidsen T.M."/>
            <person name="Wayne K.J."/>
            <person name="Tettelin H."/>
            <person name="Glass J.I."/>
            <person name="Rusch D."/>
            <person name="Podicherti R."/>
            <person name="Tsui H.-C.T."/>
            <person name="Winkler M.E."/>
        </authorList>
    </citation>
    <scope>NUCLEOTIDE SEQUENCE</scope>
</reference>
<dbReference type="InterPro" id="IPR007404">
    <property type="entry name" value="YdjM-like"/>
</dbReference>
<keyword evidence="1" id="KW-0812">Transmembrane</keyword>
<feature type="transmembrane region" description="Helical" evidence="1">
    <location>
        <begin position="57"/>
        <end position="78"/>
    </location>
</feature>
<organism evidence="2">
    <name type="scientific">marine metagenome</name>
    <dbReference type="NCBI Taxonomy" id="408172"/>
    <lineage>
        <taxon>unclassified sequences</taxon>
        <taxon>metagenomes</taxon>
        <taxon>ecological metagenomes</taxon>
    </lineage>
</organism>
<dbReference type="PANTHER" id="PTHR40031">
    <property type="entry name" value="HYPOTHETICAL MEMBRANE SPANNING PROTEIN"/>
    <property type="match status" value="1"/>
</dbReference>
<gene>
    <name evidence="2" type="ORF">METZ01_LOCUS13666</name>
</gene>
<dbReference type="AlphaFoldDB" id="A0A381P1N5"/>
<protein>
    <recommendedName>
        <fullName evidence="3">Hydrolase</fullName>
    </recommendedName>
</protein>